<keyword evidence="1" id="KW-0805">Transcription regulation</keyword>
<dbReference type="SMART" id="SM00345">
    <property type="entry name" value="HTH_GNTR"/>
    <property type="match status" value="2"/>
</dbReference>
<dbReference type="InterPro" id="IPR011711">
    <property type="entry name" value="GntR_C"/>
</dbReference>
<evidence type="ECO:0000256" key="2">
    <source>
        <dbReference type="ARBA" id="ARBA00023125"/>
    </source>
</evidence>
<reference evidence="5 6" key="1">
    <citation type="submission" date="2015-05" db="EMBL/GenBank/DDBJ databases">
        <title>Draft genome sequence of Microvirga vignae strain BR3299, a novel nitrogen fixing bacteria isolated from Brazil semi-aired region.</title>
        <authorList>
            <person name="Zilli J.E."/>
            <person name="Passos S.R."/>
            <person name="Leite J."/>
            <person name="Baldani J.I."/>
            <person name="Xavier G.R."/>
            <person name="Rumjaneck N.G."/>
            <person name="Simoes-Araujo J.L."/>
        </authorList>
    </citation>
    <scope>NUCLEOTIDE SEQUENCE [LARGE SCALE GENOMIC DNA]</scope>
    <source>
        <strain evidence="5 6">BR3299</strain>
    </source>
</reference>
<dbReference type="PROSITE" id="PS50949">
    <property type="entry name" value="HTH_GNTR"/>
    <property type="match status" value="1"/>
</dbReference>
<dbReference type="GO" id="GO:0003700">
    <property type="term" value="F:DNA-binding transcription factor activity"/>
    <property type="evidence" value="ECO:0007669"/>
    <property type="project" value="InterPro"/>
</dbReference>
<dbReference type="EMBL" id="LCYG01000064">
    <property type="protein sequence ID" value="KLK90865.1"/>
    <property type="molecule type" value="Genomic_DNA"/>
</dbReference>
<evidence type="ECO:0000256" key="1">
    <source>
        <dbReference type="ARBA" id="ARBA00023015"/>
    </source>
</evidence>
<dbReference type="PRINTS" id="PR00035">
    <property type="entry name" value="HTHGNTR"/>
</dbReference>
<evidence type="ECO:0000313" key="5">
    <source>
        <dbReference type="EMBL" id="KLK90865.1"/>
    </source>
</evidence>
<dbReference type="OrthoDB" id="7005926at2"/>
<dbReference type="SUPFAM" id="SSF46785">
    <property type="entry name" value="Winged helix' DNA-binding domain"/>
    <property type="match status" value="2"/>
</dbReference>
<dbReference type="Gene3D" id="1.20.120.530">
    <property type="entry name" value="GntR ligand-binding domain-like"/>
    <property type="match status" value="1"/>
</dbReference>
<keyword evidence="6" id="KW-1185">Reference proteome</keyword>
<feature type="domain" description="HTH gntR-type" evidence="4">
    <location>
        <begin position="4"/>
        <end position="71"/>
    </location>
</feature>
<evidence type="ECO:0000313" key="6">
    <source>
        <dbReference type="Proteomes" id="UP000035489"/>
    </source>
</evidence>
<dbReference type="InterPro" id="IPR036390">
    <property type="entry name" value="WH_DNA-bd_sf"/>
</dbReference>
<comment type="caution">
    <text evidence="5">The sequence shown here is derived from an EMBL/GenBank/DDBJ whole genome shotgun (WGS) entry which is preliminary data.</text>
</comment>
<dbReference type="GO" id="GO:0003677">
    <property type="term" value="F:DNA binding"/>
    <property type="evidence" value="ECO:0007669"/>
    <property type="project" value="UniProtKB-KW"/>
</dbReference>
<dbReference type="Pfam" id="PF07729">
    <property type="entry name" value="FCD"/>
    <property type="match status" value="1"/>
</dbReference>
<dbReference type="RefSeq" id="WP_047191439.1">
    <property type="nucleotide sequence ID" value="NZ_LCYG01000064.1"/>
</dbReference>
<dbReference type="InterPro" id="IPR000524">
    <property type="entry name" value="Tscrpt_reg_HTH_GntR"/>
</dbReference>
<accession>A0A0H1R6K7</accession>
<dbReference type="SUPFAM" id="SSF48008">
    <property type="entry name" value="GntR ligand-binding domain-like"/>
    <property type="match status" value="1"/>
</dbReference>
<gene>
    <name evidence="5" type="ORF">AA309_23385</name>
</gene>
<dbReference type="PANTHER" id="PTHR43537:SF49">
    <property type="entry name" value="TRANSCRIPTIONAL REGULATORY PROTEIN"/>
    <property type="match status" value="1"/>
</dbReference>
<dbReference type="PATRIC" id="fig|1225564.3.peg.6093"/>
<keyword evidence="3" id="KW-0804">Transcription</keyword>
<sequence length="311" mass="36031">MQPTPLITQLANRIVEHMRSEGLGEGERLTERRLAELFRVSRSPIRGALRLLEEAGIVRPTERGGFVIAKPEGMLPATLEASSTDDDEQVYFQIADDRLNGRLPERITENELLRRYSLTRGRLTRILRRIANEGWIERLPGHGWAFLPVLTSLQAYEDSYRFRLLIEPAAILEPRFTLNRPALERCREQQQWLIDGGIWEVSDAKLFELNSGMHETIIECSQNGFFIDALKRIDRVRRLIDYRQMLDRESAIGRCREHVHLLDLLLADKRIEASDFMRQHLTELSTLKTAVRTKRQEKAPQDIQNKRAAAE</sequence>
<dbReference type="InterPro" id="IPR008920">
    <property type="entry name" value="TF_FadR/GntR_C"/>
</dbReference>
<dbReference type="STRING" id="1225564.AA309_23385"/>
<dbReference type="Proteomes" id="UP000035489">
    <property type="component" value="Unassembled WGS sequence"/>
</dbReference>
<protein>
    <submittedName>
        <fullName evidence="5">GntR family transcriptional regulator</fullName>
    </submittedName>
</protein>
<organism evidence="5 6">
    <name type="scientific">Microvirga vignae</name>
    <dbReference type="NCBI Taxonomy" id="1225564"/>
    <lineage>
        <taxon>Bacteria</taxon>
        <taxon>Pseudomonadati</taxon>
        <taxon>Pseudomonadota</taxon>
        <taxon>Alphaproteobacteria</taxon>
        <taxon>Hyphomicrobiales</taxon>
        <taxon>Methylobacteriaceae</taxon>
        <taxon>Microvirga</taxon>
    </lineage>
</organism>
<dbReference type="Gene3D" id="1.10.10.10">
    <property type="entry name" value="Winged helix-like DNA-binding domain superfamily/Winged helix DNA-binding domain"/>
    <property type="match status" value="2"/>
</dbReference>
<dbReference type="Pfam" id="PF00392">
    <property type="entry name" value="GntR"/>
    <property type="match status" value="1"/>
</dbReference>
<evidence type="ECO:0000259" key="4">
    <source>
        <dbReference type="PROSITE" id="PS50949"/>
    </source>
</evidence>
<dbReference type="AlphaFoldDB" id="A0A0H1R6K7"/>
<dbReference type="SMART" id="SM00895">
    <property type="entry name" value="FCD"/>
    <property type="match status" value="1"/>
</dbReference>
<name>A0A0H1R6K7_9HYPH</name>
<keyword evidence="2" id="KW-0238">DNA-binding</keyword>
<evidence type="ECO:0000256" key="3">
    <source>
        <dbReference type="ARBA" id="ARBA00023163"/>
    </source>
</evidence>
<proteinExistence type="predicted"/>
<dbReference type="PANTHER" id="PTHR43537">
    <property type="entry name" value="TRANSCRIPTIONAL REGULATOR, GNTR FAMILY"/>
    <property type="match status" value="1"/>
</dbReference>
<dbReference type="InterPro" id="IPR036388">
    <property type="entry name" value="WH-like_DNA-bd_sf"/>
</dbReference>